<dbReference type="PROSITE" id="PS51257">
    <property type="entry name" value="PROKAR_LIPOPROTEIN"/>
    <property type="match status" value="1"/>
</dbReference>
<keyword evidence="9 12" id="KW-0573">Peptidoglycan synthesis</keyword>
<comment type="catalytic activity">
    <reaction evidence="12 13">
        <text>UDP-N-acetyl-alpha-D-muramoyl-L-alanine + D-glutamate + ATP = UDP-N-acetyl-alpha-D-muramoyl-L-alanyl-D-glutamate + ADP + phosphate + H(+)</text>
        <dbReference type="Rhea" id="RHEA:16429"/>
        <dbReference type="ChEBI" id="CHEBI:15378"/>
        <dbReference type="ChEBI" id="CHEBI:29986"/>
        <dbReference type="ChEBI" id="CHEBI:30616"/>
        <dbReference type="ChEBI" id="CHEBI:43474"/>
        <dbReference type="ChEBI" id="CHEBI:83898"/>
        <dbReference type="ChEBI" id="CHEBI:83900"/>
        <dbReference type="ChEBI" id="CHEBI:456216"/>
        <dbReference type="EC" id="6.3.2.9"/>
    </reaction>
</comment>
<dbReference type="Pfam" id="PF21799">
    <property type="entry name" value="MurD-like_N"/>
    <property type="match status" value="1"/>
</dbReference>
<proteinExistence type="inferred from homology"/>
<keyword evidence="5 12" id="KW-0132">Cell division</keyword>
<dbReference type="Gene3D" id="3.40.1190.10">
    <property type="entry name" value="Mur-like, catalytic domain"/>
    <property type="match status" value="1"/>
</dbReference>
<evidence type="ECO:0000256" key="6">
    <source>
        <dbReference type="ARBA" id="ARBA00022741"/>
    </source>
</evidence>
<dbReference type="PANTHER" id="PTHR43692:SF1">
    <property type="entry name" value="UDP-N-ACETYLMURAMOYLALANINE--D-GLUTAMATE LIGASE"/>
    <property type="match status" value="1"/>
</dbReference>
<organism evidence="16 17">
    <name type="scientific">Erwinia tracheiphila</name>
    <dbReference type="NCBI Taxonomy" id="65700"/>
    <lineage>
        <taxon>Bacteria</taxon>
        <taxon>Pseudomonadati</taxon>
        <taxon>Pseudomonadota</taxon>
        <taxon>Gammaproteobacteria</taxon>
        <taxon>Enterobacterales</taxon>
        <taxon>Erwiniaceae</taxon>
        <taxon>Erwinia</taxon>
    </lineage>
</organism>
<dbReference type="Gene3D" id="3.40.50.720">
    <property type="entry name" value="NAD(P)-binding Rossmann-like Domain"/>
    <property type="match status" value="1"/>
</dbReference>
<evidence type="ECO:0000256" key="11">
    <source>
        <dbReference type="ARBA" id="ARBA00023316"/>
    </source>
</evidence>
<dbReference type="GO" id="GO:0005524">
    <property type="term" value="F:ATP binding"/>
    <property type="evidence" value="ECO:0007669"/>
    <property type="project" value="UniProtKB-UniRule"/>
</dbReference>
<evidence type="ECO:0000256" key="10">
    <source>
        <dbReference type="ARBA" id="ARBA00023306"/>
    </source>
</evidence>
<keyword evidence="11 12" id="KW-0961">Cell wall biogenesis/degradation</keyword>
<evidence type="ECO:0000313" key="17">
    <source>
        <dbReference type="Proteomes" id="UP000264980"/>
    </source>
</evidence>
<dbReference type="HAMAP" id="MF_00639">
    <property type="entry name" value="MurD"/>
    <property type="match status" value="1"/>
</dbReference>
<dbReference type="Gene3D" id="3.90.190.20">
    <property type="entry name" value="Mur ligase, C-terminal domain"/>
    <property type="match status" value="1"/>
</dbReference>
<accession>A0A345CUY4</accession>
<keyword evidence="7 12" id="KW-0067">ATP-binding</keyword>
<name>A0A345CUY4_9GAMM</name>
<dbReference type="Pfam" id="PF08245">
    <property type="entry name" value="Mur_ligase_M"/>
    <property type="match status" value="1"/>
</dbReference>
<comment type="similarity">
    <text evidence="12">Belongs to the MurCDEF family.</text>
</comment>
<dbReference type="InterPro" id="IPR036615">
    <property type="entry name" value="Mur_ligase_C_dom_sf"/>
</dbReference>
<evidence type="ECO:0000256" key="8">
    <source>
        <dbReference type="ARBA" id="ARBA00022960"/>
    </source>
</evidence>
<evidence type="ECO:0000259" key="14">
    <source>
        <dbReference type="Pfam" id="PF02875"/>
    </source>
</evidence>
<keyword evidence="4 12" id="KW-0436">Ligase</keyword>
<dbReference type="GO" id="GO:0005737">
    <property type="term" value="C:cytoplasm"/>
    <property type="evidence" value="ECO:0007669"/>
    <property type="project" value="UniProtKB-SubCell"/>
</dbReference>
<sequence length="438" mass="47055">MADYQGKKVVIIGLGLTGLSCVDFFLTRGVTPRVMDTRVVPPGLNKLPDSVECWLGSLNDKWLLESDLIVASPGLPLAHPSLVDAADAGVEIIGDIELFCREAQAPIVAITGSNGKSTVTTLVGEMAKAAGWQMGVGGNIGLPALSLLQHPAQLYVLELSSFQLETTQSLKAAASTILNVTEDHMDRYPLGMQQYRAAKLRIYEQAAVCVVNADDAMTMPVRGADKRCVSFGVDVGDYHLNHQQGSTWLRVNGEKVLNTDEMTLVGQYNYTNALAALALADAVGLPRTSSLKALTTFSGLPHRFQLVYENNGVRWINDSKATNVGSTEAALNGLQVKGLLWLLLGGDGKSADFSPLRHYVQSDNVRLYCFGRDGAELAELAVEKAVQTATMAEAMVQIAAKVQPGDMVLLSPACASLDQFRNFEQRGDLFAQLAKDLG</sequence>
<reference evidence="16 17" key="1">
    <citation type="submission" date="2016-01" db="EMBL/GenBank/DDBJ databases">
        <authorList>
            <person name="Oliw E.H."/>
        </authorList>
    </citation>
    <scope>NUCLEOTIDE SEQUENCE [LARGE SCALE GENOMIC DNA]</scope>
    <source>
        <strain evidence="16 17">MDcuke</strain>
    </source>
</reference>
<comment type="pathway">
    <text evidence="2 12 13">Cell wall biogenesis; peptidoglycan biosynthesis.</text>
</comment>
<evidence type="ECO:0000256" key="7">
    <source>
        <dbReference type="ARBA" id="ARBA00022840"/>
    </source>
</evidence>
<dbReference type="FunFam" id="3.40.1190.10:FF:000002">
    <property type="entry name" value="UDP-N-acetylmuramoylalanine--D-glutamate ligase"/>
    <property type="match status" value="1"/>
</dbReference>
<evidence type="ECO:0000256" key="13">
    <source>
        <dbReference type="RuleBase" id="RU003664"/>
    </source>
</evidence>
<keyword evidence="10 12" id="KW-0131">Cell cycle</keyword>
<gene>
    <name evidence="12" type="primary">murD</name>
    <name evidence="16" type="ORF">AV903_16375</name>
</gene>
<evidence type="ECO:0000259" key="15">
    <source>
        <dbReference type="Pfam" id="PF08245"/>
    </source>
</evidence>
<evidence type="ECO:0000256" key="5">
    <source>
        <dbReference type="ARBA" id="ARBA00022618"/>
    </source>
</evidence>
<dbReference type="InterPro" id="IPR005762">
    <property type="entry name" value="MurD"/>
</dbReference>
<evidence type="ECO:0000256" key="4">
    <source>
        <dbReference type="ARBA" id="ARBA00022598"/>
    </source>
</evidence>
<dbReference type="RefSeq" id="WP_233479841.1">
    <property type="nucleotide sequence ID" value="NZ_CP013970.1"/>
</dbReference>
<evidence type="ECO:0000256" key="3">
    <source>
        <dbReference type="ARBA" id="ARBA00022490"/>
    </source>
</evidence>
<evidence type="ECO:0000256" key="9">
    <source>
        <dbReference type="ARBA" id="ARBA00022984"/>
    </source>
</evidence>
<evidence type="ECO:0000313" key="16">
    <source>
        <dbReference type="EMBL" id="AXF77251.1"/>
    </source>
</evidence>
<dbReference type="Pfam" id="PF02875">
    <property type="entry name" value="Mur_ligase_C"/>
    <property type="match status" value="1"/>
</dbReference>
<dbReference type="SUPFAM" id="SSF53244">
    <property type="entry name" value="MurD-like peptide ligases, peptide-binding domain"/>
    <property type="match status" value="1"/>
</dbReference>
<dbReference type="InterPro" id="IPR013221">
    <property type="entry name" value="Mur_ligase_cen"/>
</dbReference>
<dbReference type="GO" id="GO:0008764">
    <property type="term" value="F:UDP-N-acetylmuramoylalanine-D-glutamate ligase activity"/>
    <property type="evidence" value="ECO:0007669"/>
    <property type="project" value="UniProtKB-UniRule"/>
</dbReference>
<dbReference type="GO" id="GO:0009252">
    <property type="term" value="P:peptidoglycan biosynthetic process"/>
    <property type="evidence" value="ECO:0007669"/>
    <property type="project" value="UniProtKB-UniRule"/>
</dbReference>
<dbReference type="InterPro" id="IPR036565">
    <property type="entry name" value="Mur-like_cat_sf"/>
</dbReference>
<dbReference type="Proteomes" id="UP000264980">
    <property type="component" value="Chromosome"/>
</dbReference>
<feature type="binding site" evidence="12">
    <location>
        <begin position="112"/>
        <end position="118"/>
    </location>
    <ligand>
        <name>ATP</name>
        <dbReference type="ChEBI" id="CHEBI:30616"/>
    </ligand>
</feature>
<keyword evidence="8 12" id="KW-0133">Cell shape</keyword>
<dbReference type="UniPathway" id="UPA00219"/>
<dbReference type="SUPFAM" id="SSF53623">
    <property type="entry name" value="MurD-like peptide ligases, catalytic domain"/>
    <property type="match status" value="1"/>
</dbReference>
<dbReference type="NCBIfam" id="TIGR01087">
    <property type="entry name" value="murD"/>
    <property type="match status" value="1"/>
</dbReference>
<feature type="domain" description="Mur ligase central" evidence="15">
    <location>
        <begin position="110"/>
        <end position="280"/>
    </location>
</feature>
<dbReference type="EMBL" id="CP013970">
    <property type="protein sequence ID" value="AXF77251.1"/>
    <property type="molecule type" value="Genomic_DNA"/>
</dbReference>
<comment type="function">
    <text evidence="12 13">Cell wall formation. Catalyzes the addition of glutamate to the nucleotide precursor UDP-N-acetylmuramoyl-L-alanine (UMA).</text>
</comment>
<dbReference type="AlphaFoldDB" id="A0A345CUY4"/>
<dbReference type="GO" id="GO:0051301">
    <property type="term" value="P:cell division"/>
    <property type="evidence" value="ECO:0007669"/>
    <property type="project" value="UniProtKB-KW"/>
</dbReference>
<dbReference type="GO" id="GO:0008360">
    <property type="term" value="P:regulation of cell shape"/>
    <property type="evidence" value="ECO:0007669"/>
    <property type="project" value="UniProtKB-KW"/>
</dbReference>
<dbReference type="GO" id="GO:0071555">
    <property type="term" value="P:cell wall organization"/>
    <property type="evidence" value="ECO:0007669"/>
    <property type="project" value="UniProtKB-KW"/>
</dbReference>
<evidence type="ECO:0000256" key="1">
    <source>
        <dbReference type="ARBA" id="ARBA00004496"/>
    </source>
</evidence>
<keyword evidence="6 12" id="KW-0547">Nucleotide-binding</keyword>
<feature type="domain" description="Mur ligase C-terminal" evidence="14">
    <location>
        <begin position="302"/>
        <end position="414"/>
    </location>
</feature>
<protein>
    <recommendedName>
        <fullName evidence="12 13">UDP-N-acetylmuramoylalanine--D-glutamate ligase</fullName>
        <ecNumber evidence="12 13">6.3.2.9</ecNumber>
    </recommendedName>
    <alternativeName>
        <fullName evidence="12">D-glutamic acid-adding enzyme</fullName>
    </alternativeName>
    <alternativeName>
        <fullName evidence="12">UDP-N-acetylmuramoyl-L-alanyl-D-glutamate synthetase</fullName>
    </alternativeName>
</protein>
<keyword evidence="3 12" id="KW-0963">Cytoplasm</keyword>
<dbReference type="InterPro" id="IPR004101">
    <property type="entry name" value="Mur_ligase_C"/>
</dbReference>
<comment type="subcellular location">
    <subcellularLocation>
        <location evidence="1 12 13">Cytoplasm</location>
    </subcellularLocation>
</comment>
<dbReference type="PANTHER" id="PTHR43692">
    <property type="entry name" value="UDP-N-ACETYLMURAMOYLALANINE--D-GLUTAMATE LIGASE"/>
    <property type="match status" value="1"/>
</dbReference>
<dbReference type="EC" id="6.3.2.9" evidence="12 13"/>
<evidence type="ECO:0000256" key="12">
    <source>
        <dbReference type="HAMAP-Rule" id="MF_00639"/>
    </source>
</evidence>
<dbReference type="SUPFAM" id="SSF51984">
    <property type="entry name" value="MurCD N-terminal domain"/>
    <property type="match status" value="1"/>
</dbReference>
<evidence type="ECO:0000256" key="2">
    <source>
        <dbReference type="ARBA" id="ARBA00004752"/>
    </source>
</evidence>